<evidence type="ECO:0000259" key="13">
    <source>
        <dbReference type="SMART" id="SM01372"/>
    </source>
</evidence>
<dbReference type="GO" id="GO:0000978">
    <property type="term" value="F:RNA polymerase II cis-regulatory region sequence-specific DNA binding"/>
    <property type="evidence" value="ECO:0007669"/>
    <property type="project" value="InterPro"/>
</dbReference>
<keyword evidence="5 11" id="KW-0238">DNA-binding</keyword>
<comment type="caution">
    <text evidence="14">The sequence shown here is derived from an EMBL/GenBank/DDBJ whole genome shotgun (WGS) entry which is preliminary data.</text>
</comment>
<dbReference type="InterPro" id="IPR036388">
    <property type="entry name" value="WH-like_DNA-bd_sf"/>
</dbReference>
<dbReference type="InterPro" id="IPR015633">
    <property type="entry name" value="E2F"/>
</dbReference>
<evidence type="ECO:0000256" key="6">
    <source>
        <dbReference type="ARBA" id="ARBA00023159"/>
    </source>
</evidence>
<dbReference type="FunFam" id="1.10.10.10:FF:000073">
    <property type="entry name" value="E2F transcription factor 8"/>
    <property type="match status" value="1"/>
</dbReference>
<feature type="region of interest" description="Disordered" evidence="12">
    <location>
        <begin position="112"/>
        <end position="157"/>
    </location>
</feature>
<dbReference type="Proteomes" id="UP000314294">
    <property type="component" value="Unassembled WGS sequence"/>
</dbReference>
<evidence type="ECO:0000256" key="9">
    <source>
        <dbReference type="ARBA" id="ARBA00023306"/>
    </source>
</evidence>
<comment type="similarity">
    <text evidence="2 11">Belongs to the E2F/DP family.</text>
</comment>
<name>A0A4Z2EXV3_9TELE</name>
<dbReference type="GO" id="GO:0090575">
    <property type="term" value="C:RNA polymerase II transcription regulator complex"/>
    <property type="evidence" value="ECO:0007669"/>
    <property type="project" value="TreeGrafter"/>
</dbReference>
<keyword evidence="6" id="KW-0010">Activator</keyword>
<sequence length="157" mass="17459">MLLPLCVQFEAVNEEDEADKKPSRKQKSLGLLCHKFLALYPDYPPPHSPIWISLDEVATSLGVERRRIYDIVNVLESLAIVGRIAKNSYTWYGRLRLHATLEELQRRGRQQGYHLQVDPPAASRGPGGAAAREDDGADAGNGNGARGESLTQRGYLY</sequence>
<keyword evidence="3" id="KW-0678">Repressor</keyword>
<keyword evidence="15" id="KW-1185">Reference proteome</keyword>
<protein>
    <recommendedName>
        <fullName evidence="10">Transcription factor E2F7</fullName>
    </recommendedName>
</protein>
<keyword evidence="7 11" id="KW-0804">Transcription</keyword>
<evidence type="ECO:0000256" key="1">
    <source>
        <dbReference type="ARBA" id="ARBA00004123"/>
    </source>
</evidence>
<evidence type="ECO:0000313" key="15">
    <source>
        <dbReference type="Proteomes" id="UP000314294"/>
    </source>
</evidence>
<feature type="domain" description="E2F/DP family winged-helix DNA-binding" evidence="13">
    <location>
        <begin position="24"/>
        <end position="93"/>
    </location>
</feature>
<gene>
    <name evidence="14" type="primary">e2f7_2</name>
    <name evidence="14" type="ORF">EYF80_056675</name>
</gene>
<organism evidence="14 15">
    <name type="scientific">Liparis tanakae</name>
    <name type="common">Tanaka's snailfish</name>
    <dbReference type="NCBI Taxonomy" id="230148"/>
    <lineage>
        <taxon>Eukaryota</taxon>
        <taxon>Metazoa</taxon>
        <taxon>Chordata</taxon>
        <taxon>Craniata</taxon>
        <taxon>Vertebrata</taxon>
        <taxon>Euteleostomi</taxon>
        <taxon>Actinopterygii</taxon>
        <taxon>Neopterygii</taxon>
        <taxon>Teleostei</taxon>
        <taxon>Neoteleostei</taxon>
        <taxon>Acanthomorphata</taxon>
        <taxon>Eupercaria</taxon>
        <taxon>Perciformes</taxon>
        <taxon>Cottioidei</taxon>
        <taxon>Cottales</taxon>
        <taxon>Liparidae</taxon>
        <taxon>Liparis</taxon>
    </lineage>
</organism>
<evidence type="ECO:0000256" key="11">
    <source>
        <dbReference type="RuleBase" id="RU003796"/>
    </source>
</evidence>
<keyword evidence="9" id="KW-0131">Cell cycle</keyword>
<evidence type="ECO:0000256" key="7">
    <source>
        <dbReference type="ARBA" id="ARBA00023163"/>
    </source>
</evidence>
<evidence type="ECO:0000313" key="14">
    <source>
        <dbReference type="EMBL" id="TNN33164.1"/>
    </source>
</evidence>
<comment type="subcellular location">
    <subcellularLocation>
        <location evidence="1 11">Nucleus</location>
    </subcellularLocation>
</comment>
<dbReference type="PANTHER" id="PTHR12081:SF25">
    <property type="entry name" value="TRANSCRIPTION FACTOR E2F7"/>
    <property type="match status" value="1"/>
</dbReference>
<evidence type="ECO:0000256" key="10">
    <source>
        <dbReference type="ARBA" id="ARBA00039675"/>
    </source>
</evidence>
<dbReference type="OrthoDB" id="5318at2759"/>
<dbReference type="Pfam" id="PF02319">
    <property type="entry name" value="WHD_E2F_TDP"/>
    <property type="match status" value="1"/>
</dbReference>
<evidence type="ECO:0000256" key="5">
    <source>
        <dbReference type="ARBA" id="ARBA00023125"/>
    </source>
</evidence>
<dbReference type="AlphaFoldDB" id="A0A4Z2EXV3"/>
<dbReference type="SMART" id="SM01372">
    <property type="entry name" value="E2F_TDP"/>
    <property type="match status" value="1"/>
</dbReference>
<dbReference type="PANTHER" id="PTHR12081">
    <property type="entry name" value="TRANSCRIPTION FACTOR E2F"/>
    <property type="match status" value="1"/>
</dbReference>
<evidence type="ECO:0000256" key="12">
    <source>
        <dbReference type="SAM" id="MobiDB-lite"/>
    </source>
</evidence>
<proteinExistence type="inferred from homology"/>
<dbReference type="SUPFAM" id="SSF46785">
    <property type="entry name" value="Winged helix' DNA-binding domain"/>
    <property type="match status" value="1"/>
</dbReference>
<reference evidence="14 15" key="1">
    <citation type="submission" date="2019-03" db="EMBL/GenBank/DDBJ databases">
        <title>First draft genome of Liparis tanakae, snailfish: a comprehensive survey of snailfish specific genes.</title>
        <authorList>
            <person name="Kim W."/>
            <person name="Song I."/>
            <person name="Jeong J.-H."/>
            <person name="Kim D."/>
            <person name="Kim S."/>
            <person name="Ryu S."/>
            <person name="Song J.Y."/>
            <person name="Lee S.K."/>
        </authorList>
    </citation>
    <scope>NUCLEOTIDE SEQUENCE [LARGE SCALE GENOMIC DNA]</scope>
    <source>
        <tissue evidence="14">Muscle</tissue>
    </source>
</reference>
<evidence type="ECO:0000256" key="2">
    <source>
        <dbReference type="ARBA" id="ARBA00010940"/>
    </source>
</evidence>
<dbReference type="InterPro" id="IPR036390">
    <property type="entry name" value="WH_DNA-bd_sf"/>
</dbReference>
<dbReference type="EMBL" id="SRLO01002336">
    <property type="protein sequence ID" value="TNN33164.1"/>
    <property type="molecule type" value="Genomic_DNA"/>
</dbReference>
<dbReference type="Gene3D" id="1.10.10.10">
    <property type="entry name" value="Winged helix-like DNA-binding domain superfamily/Winged helix DNA-binding domain"/>
    <property type="match status" value="1"/>
</dbReference>
<evidence type="ECO:0000256" key="8">
    <source>
        <dbReference type="ARBA" id="ARBA00023242"/>
    </source>
</evidence>
<dbReference type="GO" id="GO:0000981">
    <property type="term" value="F:DNA-binding transcription factor activity, RNA polymerase II-specific"/>
    <property type="evidence" value="ECO:0007669"/>
    <property type="project" value="TreeGrafter"/>
</dbReference>
<keyword evidence="8 11" id="KW-0539">Nucleus</keyword>
<keyword evidence="4 11" id="KW-0805">Transcription regulation</keyword>
<dbReference type="InterPro" id="IPR003316">
    <property type="entry name" value="E2F_WHTH_DNA-bd_dom"/>
</dbReference>
<evidence type="ECO:0000256" key="3">
    <source>
        <dbReference type="ARBA" id="ARBA00022491"/>
    </source>
</evidence>
<accession>A0A4Z2EXV3</accession>
<evidence type="ECO:0000256" key="4">
    <source>
        <dbReference type="ARBA" id="ARBA00023015"/>
    </source>
</evidence>